<dbReference type="Pfam" id="PF13673">
    <property type="entry name" value="Acetyltransf_10"/>
    <property type="match status" value="1"/>
</dbReference>
<dbReference type="GO" id="GO:0016747">
    <property type="term" value="F:acyltransferase activity, transferring groups other than amino-acyl groups"/>
    <property type="evidence" value="ECO:0007669"/>
    <property type="project" value="InterPro"/>
</dbReference>
<accession>A0A0U4W1P2</accession>
<dbReference type="EMBL" id="CP013987">
    <property type="protein sequence ID" value="ALZ83718.1"/>
    <property type="molecule type" value="Genomic_DNA"/>
</dbReference>
<evidence type="ECO:0000313" key="5">
    <source>
        <dbReference type="Proteomes" id="UP000064137"/>
    </source>
</evidence>
<dbReference type="PROSITE" id="PS51186">
    <property type="entry name" value="GNAT"/>
    <property type="match status" value="1"/>
</dbReference>
<dbReference type="InterPro" id="IPR000182">
    <property type="entry name" value="GNAT_dom"/>
</dbReference>
<dbReference type="CDD" id="cd04301">
    <property type="entry name" value="NAT_SF"/>
    <property type="match status" value="1"/>
</dbReference>
<gene>
    <name evidence="4" type="ORF">APT59_05665</name>
</gene>
<sequence length="150" mass="16732">MAIQWTCRVAPALTTAELYAALVLRARVFVVEQECVYPDPDGLDLTEDVWHLFGWQDGELLAYLRLLGAVRDEAVIGRVIVAPEGRGSGLGHQLLEEALRVCAERWPGRPLFLSAQAHLQAYYGRYGFTSCSGVYDEDGIPHIDMRRVAD</sequence>
<name>A0A0U4W1P2_9PSED</name>
<evidence type="ECO:0000256" key="1">
    <source>
        <dbReference type="ARBA" id="ARBA00009623"/>
    </source>
</evidence>
<dbReference type="AlphaFoldDB" id="A0A0U4W1P2"/>
<feature type="domain" description="N-acetyltransferase" evidence="3">
    <location>
        <begin position="8"/>
        <end position="150"/>
    </location>
</feature>
<evidence type="ECO:0000259" key="3">
    <source>
        <dbReference type="PROSITE" id="PS51186"/>
    </source>
</evidence>
<proteinExistence type="inferred from homology"/>
<protein>
    <recommendedName>
        <fullName evidence="2">Protein ElaA</fullName>
    </recommendedName>
</protein>
<dbReference type="Proteomes" id="UP000064137">
    <property type="component" value="Chromosome"/>
</dbReference>
<reference evidence="4 5" key="1">
    <citation type="submission" date="2016-01" db="EMBL/GenBank/DDBJ databases">
        <title>Annotation of Pseudomonas oryzihabitans USDA-ARS-USMARC-56511.</title>
        <authorList>
            <person name="Harhay G.P."/>
            <person name="Harhay D.M."/>
            <person name="Smith T.P.L."/>
            <person name="Bono J.L."/>
            <person name="Heaton M.P."/>
            <person name="Clawson M.L."/>
            <person name="Chitko-Mckown C.G."/>
            <person name="Capik S.F."/>
            <person name="DeDonder K.D."/>
            <person name="Apley M.D."/>
            <person name="Lubbers B.V."/>
            <person name="White B.J."/>
            <person name="Larson R.L."/>
        </authorList>
    </citation>
    <scope>NUCLEOTIDE SEQUENCE [LARGE SCALE GENOMIC DNA]</scope>
    <source>
        <strain evidence="4 5">USDA-ARS-USMARC-56511</strain>
    </source>
</reference>
<organism evidence="4 5">
    <name type="scientific">Pseudomonas oryzihabitans</name>
    <dbReference type="NCBI Taxonomy" id="47885"/>
    <lineage>
        <taxon>Bacteria</taxon>
        <taxon>Pseudomonadati</taxon>
        <taxon>Pseudomonadota</taxon>
        <taxon>Gammaproteobacteria</taxon>
        <taxon>Pseudomonadales</taxon>
        <taxon>Pseudomonadaceae</taxon>
        <taxon>Pseudomonas</taxon>
    </lineage>
</organism>
<dbReference type="OrthoDB" id="9796171at2"/>
<dbReference type="KEGG" id="por:APT59_05665"/>
<dbReference type="SUPFAM" id="SSF55729">
    <property type="entry name" value="Acyl-CoA N-acyltransferases (Nat)"/>
    <property type="match status" value="1"/>
</dbReference>
<keyword evidence="4" id="KW-0012">Acyltransferase</keyword>
<dbReference type="Gene3D" id="3.40.630.30">
    <property type="match status" value="1"/>
</dbReference>
<comment type="similarity">
    <text evidence="1">Belongs to the UPF0039 (ElaA) family.</text>
</comment>
<evidence type="ECO:0000256" key="2">
    <source>
        <dbReference type="ARBA" id="ARBA00072224"/>
    </source>
</evidence>
<keyword evidence="4" id="KW-0808">Transferase</keyword>
<dbReference type="FunFam" id="3.40.630.30:FF:000035">
    <property type="entry name" value="GNAT family N-acetyltransferase"/>
    <property type="match status" value="1"/>
</dbReference>
<evidence type="ECO:0000313" key="4">
    <source>
        <dbReference type="EMBL" id="ALZ83718.1"/>
    </source>
</evidence>
<dbReference type="RefSeq" id="WP_059313966.1">
    <property type="nucleotide sequence ID" value="NZ_CP013987.1"/>
</dbReference>
<dbReference type="InterPro" id="IPR016181">
    <property type="entry name" value="Acyl_CoA_acyltransferase"/>
</dbReference>